<dbReference type="InterPro" id="IPR050204">
    <property type="entry name" value="AraC_XylS_family_regulators"/>
</dbReference>
<keyword evidence="1" id="KW-0805">Transcription regulation</keyword>
<keyword evidence="2" id="KW-0238">DNA-binding</keyword>
<dbReference type="InterPro" id="IPR003313">
    <property type="entry name" value="AraC-bd"/>
</dbReference>
<keyword evidence="3" id="KW-0010">Activator</keyword>
<evidence type="ECO:0000313" key="6">
    <source>
        <dbReference type="EMBL" id="MBD2868625.1"/>
    </source>
</evidence>
<evidence type="ECO:0000256" key="4">
    <source>
        <dbReference type="ARBA" id="ARBA00023163"/>
    </source>
</evidence>
<name>A0A927H568_9BACL</name>
<dbReference type="PANTHER" id="PTHR46796">
    <property type="entry name" value="HTH-TYPE TRANSCRIPTIONAL ACTIVATOR RHAS-RELATED"/>
    <property type="match status" value="1"/>
</dbReference>
<keyword evidence="7" id="KW-1185">Reference proteome</keyword>
<dbReference type="GO" id="GO:0043565">
    <property type="term" value="F:sequence-specific DNA binding"/>
    <property type="evidence" value="ECO:0007669"/>
    <property type="project" value="InterPro"/>
</dbReference>
<organism evidence="6 7">
    <name type="scientific">Paenibacillus arenilitoris</name>
    <dbReference type="NCBI Taxonomy" id="2772299"/>
    <lineage>
        <taxon>Bacteria</taxon>
        <taxon>Bacillati</taxon>
        <taxon>Bacillota</taxon>
        <taxon>Bacilli</taxon>
        <taxon>Bacillales</taxon>
        <taxon>Paenibacillaceae</taxon>
        <taxon>Paenibacillus</taxon>
    </lineage>
</organism>
<evidence type="ECO:0000256" key="2">
    <source>
        <dbReference type="ARBA" id="ARBA00023125"/>
    </source>
</evidence>
<evidence type="ECO:0000256" key="3">
    <source>
        <dbReference type="ARBA" id="ARBA00023159"/>
    </source>
</evidence>
<dbReference type="SUPFAM" id="SSF51215">
    <property type="entry name" value="Regulatory protein AraC"/>
    <property type="match status" value="1"/>
</dbReference>
<dbReference type="Pfam" id="PF12833">
    <property type="entry name" value="HTH_18"/>
    <property type="match status" value="1"/>
</dbReference>
<dbReference type="InterPro" id="IPR020449">
    <property type="entry name" value="Tscrpt_reg_AraC-type_HTH"/>
</dbReference>
<keyword evidence="4" id="KW-0804">Transcription</keyword>
<dbReference type="GO" id="GO:0003700">
    <property type="term" value="F:DNA-binding transcription factor activity"/>
    <property type="evidence" value="ECO:0007669"/>
    <property type="project" value="InterPro"/>
</dbReference>
<dbReference type="PRINTS" id="PR00032">
    <property type="entry name" value="HTHARAC"/>
</dbReference>
<gene>
    <name evidence="6" type="ORF">IDH41_08545</name>
</gene>
<comment type="caution">
    <text evidence="6">The sequence shown here is derived from an EMBL/GenBank/DDBJ whole genome shotgun (WGS) entry which is preliminary data.</text>
</comment>
<dbReference type="InterPro" id="IPR037923">
    <property type="entry name" value="HTH-like"/>
</dbReference>
<dbReference type="InterPro" id="IPR018060">
    <property type="entry name" value="HTH_AraC"/>
</dbReference>
<reference evidence="6" key="1">
    <citation type="submission" date="2020-09" db="EMBL/GenBank/DDBJ databases">
        <title>A novel bacterium of genus Paenibacillus, isolated from South China Sea.</title>
        <authorList>
            <person name="Huang H."/>
            <person name="Mo K."/>
            <person name="Hu Y."/>
        </authorList>
    </citation>
    <scope>NUCLEOTIDE SEQUENCE</scope>
    <source>
        <strain evidence="6">IB182493</strain>
    </source>
</reference>
<dbReference type="Proteomes" id="UP000632125">
    <property type="component" value="Unassembled WGS sequence"/>
</dbReference>
<dbReference type="AlphaFoldDB" id="A0A927H568"/>
<dbReference type="SMART" id="SM00342">
    <property type="entry name" value="HTH_ARAC"/>
    <property type="match status" value="1"/>
</dbReference>
<dbReference type="EMBL" id="JACXIY010000010">
    <property type="protein sequence ID" value="MBD2868625.1"/>
    <property type="molecule type" value="Genomic_DNA"/>
</dbReference>
<dbReference type="PROSITE" id="PS01124">
    <property type="entry name" value="HTH_ARAC_FAMILY_2"/>
    <property type="match status" value="1"/>
</dbReference>
<evidence type="ECO:0000259" key="5">
    <source>
        <dbReference type="PROSITE" id="PS01124"/>
    </source>
</evidence>
<evidence type="ECO:0000256" key="1">
    <source>
        <dbReference type="ARBA" id="ARBA00023015"/>
    </source>
</evidence>
<dbReference type="PROSITE" id="PS00041">
    <property type="entry name" value="HTH_ARAC_FAMILY_1"/>
    <property type="match status" value="1"/>
</dbReference>
<evidence type="ECO:0000313" key="7">
    <source>
        <dbReference type="Proteomes" id="UP000632125"/>
    </source>
</evidence>
<dbReference type="Pfam" id="PF02311">
    <property type="entry name" value="AraC_binding"/>
    <property type="match status" value="1"/>
</dbReference>
<sequence>MDPYGLRYLYAGYSHHTSPYRTGVEHRHDGLLLRLQVKGFCKIAVSGKEHAIGPGDLVCVKPGETYQLTIGPNRPEAAAAAPDSADYFLACGGEWVDEWRSHSDIPHQIRIEMTEELLSFWRKLIYEKRDLHGDNSEMLACVVKLLCLTIERLARKARAAAERNDGHVAYKLKQYIEAHATEPLTLARISAQCGVSVSTASHLFKQAFGQPPMRYAVEVRLAIACDRILYSEMRLEDIAEASGFRSYPYFSRAFRARFRMSPSKYRAVNRPE</sequence>
<accession>A0A927H568</accession>
<dbReference type="SUPFAM" id="SSF46689">
    <property type="entry name" value="Homeodomain-like"/>
    <property type="match status" value="2"/>
</dbReference>
<dbReference type="RefSeq" id="WP_190860036.1">
    <property type="nucleotide sequence ID" value="NZ_JACXIY010000010.1"/>
</dbReference>
<feature type="domain" description="HTH araC/xylS-type" evidence="5">
    <location>
        <begin position="170"/>
        <end position="268"/>
    </location>
</feature>
<dbReference type="InterPro" id="IPR018062">
    <property type="entry name" value="HTH_AraC-typ_CS"/>
</dbReference>
<dbReference type="Gene3D" id="1.10.10.60">
    <property type="entry name" value="Homeodomain-like"/>
    <property type="match status" value="1"/>
</dbReference>
<dbReference type="InterPro" id="IPR009057">
    <property type="entry name" value="Homeodomain-like_sf"/>
</dbReference>
<dbReference type="PANTHER" id="PTHR46796:SF6">
    <property type="entry name" value="ARAC SUBFAMILY"/>
    <property type="match status" value="1"/>
</dbReference>
<proteinExistence type="predicted"/>
<protein>
    <submittedName>
        <fullName evidence="6">Helix-turn-helix transcriptional regulator</fullName>
    </submittedName>
</protein>